<keyword evidence="1" id="KW-0695">RNA-directed DNA polymerase</keyword>
<dbReference type="GO" id="GO:0003964">
    <property type="term" value="F:RNA-directed DNA polymerase activity"/>
    <property type="evidence" value="ECO:0007669"/>
    <property type="project" value="UniProtKB-KW"/>
</dbReference>
<comment type="caution">
    <text evidence="1">The sequence shown here is derived from an EMBL/GenBank/DDBJ whole genome shotgun (WGS) entry which is preliminary data.</text>
</comment>
<sequence>MLDSYTSSMCLWPWGRMDYAHALIDIKVDREVNEDMVIVIPNVEDDGEVLHTVRWSMNGNLLDVRCVWYLGMMICYVQNGLLKCLRNNIQTMMLLMIRMQNVTSSANPFNACNTIEEGDELGSYMGSSNLGKEVVQDVASSAFGSQGNTPLVARINYLESQMIEGKLVLLDDEGKTLQPFKSTLSSSSNVVSKKVDDLVNEDIDSDVEEVYDKTATYMASTSFNVNKAFKNGRGWGKKSLYEQWKENHDEDPYNDDAVDDYSLTDAQMKLIHAFHINLMVKLDSIMSYICSISFLC</sequence>
<evidence type="ECO:0000313" key="1">
    <source>
        <dbReference type="EMBL" id="GEU46822.1"/>
    </source>
</evidence>
<keyword evidence="1" id="KW-0808">Transferase</keyword>
<accession>A0A6L2KDM9</accession>
<protein>
    <submittedName>
        <fullName evidence="1">Reverse transcriptase domain-containing protein</fullName>
    </submittedName>
</protein>
<name>A0A6L2KDM9_TANCI</name>
<keyword evidence="1" id="KW-0548">Nucleotidyltransferase</keyword>
<dbReference type="EMBL" id="BKCJ010002182">
    <property type="protein sequence ID" value="GEU46822.1"/>
    <property type="molecule type" value="Genomic_DNA"/>
</dbReference>
<gene>
    <name evidence="1" type="ORF">Tci_018800</name>
</gene>
<dbReference type="AlphaFoldDB" id="A0A6L2KDM9"/>
<organism evidence="1">
    <name type="scientific">Tanacetum cinerariifolium</name>
    <name type="common">Dalmatian daisy</name>
    <name type="synonym">Chrysanthemum cinerariifolium</name>
    <dbReference type="NCBI Taxonomy" id="118510"/>
    <lineage>
        <taxon>Eukaryota</taxon>
        <taxon>Viridiplantae</taxon>
        <taxon>Streptophyta</taxon>
        <taxon>Embryophyta</taxon>
        <taxon>Tracheophyta</taxon>
        <taxon>Spermatophyta</taxon>
        <taxon>Magnoliopsida</taxon>
        <taxon>eudicotyledons</taxon>
        <taxon>Gunneridae</taxon>
        <taxon>Pentapetalae</taxon>
        <taxon>asterids</taxon>
        <taxon>campanulids</taxon>
        <taxon>Asterales</taxon>
        <taxon>Asteraceae</taxon>
        <taxon>Asteroideae</taxon>
        <taxon>Anthemideae</taxon>
        <taxon>Anthemidinae</taxon>
        <taxon>Tanacetum</taxon>
    </lineage>
</organism>
<proteinExistence type="predicted"/>
<reference evidence="1" key="1">
    <citation type="journal article" date="2019" name="Sci. Rep.">
        <title>Draft genome of Tanacetum cinerariifolium, the natural source of mosquito coil.</title>
        <authorList>
            <person name="Yamashiro T."/>
            <person name="Shiraishi A."/>
            <person name="Satake H."/>
            <person name="Nakayama K."/>
        </authorList>
    </citation>
    <scope>NUCLEOTIDE SEQUENCE</scope>
</reference>